<dbReference type="Gene3D" id="2.40.70.10">
    <property type="entry name" value="Acid Proteases"/>
    <property type="match status" value="1"/>
</dbReference>
<sequence>MEGSQLCAEALRARDRDNVTVRLATGTRVTVPKVPVDLDMRFLDFDSVERCLVMDLYARYDRILGMAWLERHEQWIDWRSKTLGATHFSPSGALASHEPTCSGLT</sequence>
<gene>
    <name evidence="1" type="ORF">Pfra01_002490500</name>
</gene>
<reference evidence="1" key="1">
    <citation type="submission" date="2023-04" db="EMBL/GenBank/DDBJ databases">
        <title>Phytophthora fragariaefolia NBRC 109709.</title>
        <authorList>
            <person name="Ichikawa N."/>
            <person name="Sato H."/>
            <person name="Tonouchi N."/>
        </authorList>
    </citation>
    <scope>NUCLEOTIDE SEQUENCE</scope>
    <source>
        <strain evidence="1">NBRC 109709</strain>
    </source>
</reference>
<accession>A0A9W6Y784</accession>
<proteinExistence type="predicted"/>
<dbReference type="Proteomes" id="UP001165121">
    <property type="component" value="Unassembled WGS sequence"/>
</dbReference>
<protein>
    <submittedName>
        <fullName evidence="1">Unnamed protein product</fullName>
    </submittedName>
</protein>
<dbReference type="OrthoDB" id="123763at2759"/>
<comment type="caution">
    <text evidence="1">The sequence shown here is derived from an EMBL/GenBank/DDBJ whole genome shotgun (WGS) entry which is preliminary data.</text>
</comment>
<evidence type="ECO:0000313" key="2">
    <source>
        <dbReference type="Proteomes" id="UP001165121"/>
    </source>
</evidence>
<evidence type="ECO:0000313" key="1">
    <source>
        <dbReference type="EMBL" id="GMF58055.1"/>
    </source>
</evidence>
<keyword evidence="2" id="KW-1185">Reference proteome</keyword>
<dbReference type="EMBL" id="BSXT01004496">
    <property type="protein sequence ID" value="GMF58055.1"/>
    <property type="molecule type" value="Genomic_DNA"/>
</dbReference>
<dbReference type="AlphaFoldDB" id="A0A9W6Y784"/>
<name>A0A9W6Y784_9STRA</name>
<organism evidence="1 2">
    <name type="scientific">Phytophthora fragariaefolia</name>
    <dbReference type="NCBI Taxonomy" id="1490495"/>
    <lineage>
        <taxon>Eukaryota</taxon>
        <taxon>Sar</taxon>
        <taxon>Stramenopiles</taxon>
        <taxon>Oomycota</taxon>
        <taxon>Peronosporomycetes</taxon>
        <taxon>Peronosporales</taxon>
        <taxon>Peronosporaceae</taxon>
        <taxon>Phytophthora</taxon>
    </lineage>
</organism>
<dbReference type="InterPro" id="IPR021109">
    <property type="entry name" value="Peptidase_aspartic_dom_sf"/>
</dbReference>